<reference evidence="1 2" key="1">
    <citation type="submission" date="2014-03" db="EMBL/GenBank/DDBJ databases">
        <title>The genomes of two eusocial bee gut symbionts.</title>
        <authorList>
            <person name="Kwong W.K."/>
            <person name="Engel P."/>
            <person name="Koch H."/>
            <person name="Moran N.A."/>
        </authorList>
    </citation>
    <scope>NUCLEOTIDE SEQUENCE [LARGE SCALE GENOMIC DNA]</scope>
    <source>
        <strain evidence="2">wkB29</strain>
    </source>
</reference>
<protein>
    <submittedName>
        <fullName evidence="1">Uncharacterized protein</fullName>
    </submittedName>
</protein>
<organism evidence="1 2">
    <name type="scientific">Snodgrassella communis</name>
    <dbReference type="NCBI Taxonomy" id="2946699"/>
    <lineage>
        <taxon>Bacteria</taxon>
        <taxon>Pseudomonadati</taxon>
        <taxon>Pseudomonadota</taxon>
        <taxon>Betaproteobacteria</taxon>
        <taxon>Neisseriales</taxon>
        <taxon>Neisseriaceae</taxon>
        <taxon>Snodgrassella</taxon>
    </lineage>
</organism>
<sequence>MFIHILNSEIHKQTPVVNIAGCEFKFSCLPDLGTNFYKGIIKCSVINDCL</sequence>
<dbReference type="Proteomes" id="UP000027170">
    <property type="component" value="Unassembled WGS sequence"/>
</dbReference>
<gene>
    <name evidence="1" type="ORF">SALWKB29_1210</name>
</gene>
<proteinExistence type="predicted"/>
<keyword evidence="2" id="KW-1185">Reference proteome</keyword>
<name>A0A836MPK9_9NEIS</name>
<comment type="caution">
    <text evidence="1">The sequence shown here is derived from an EMBL/GenBank/DDBJ whole genome shotgun (WGS) entry which is preliminary data.</text>
</comment>
<accession>A0A836MPK9</accession>
<evidence type="ECO:0000313" key="2">
    <source>
        <dbReference type="Proteomes" id="UP000027170"/>
    </source>
</evidence>
<dbReference type="EMBL" id="JFZV01000005">
    <property type="protein sequence ID" value="KDN14751.1"/>
    <property type="molecule type" value="Genomic_DNA"/>
</dbReference>
<dbReference type="AlphaFoldDB" id="A0A836MPK9"/>
<evidence type="ECO:0000313" key="1">
    <source>
        <dbReference type="EMBL" id="KDN14751.1"/>
    </source>
</evidence>